<comment type="subcellular location">
    <subcellularLocation>
        <location evidence="1">Cell membrane</location>
        <topology evidence="1">Single-pass type I membrane protein</topology>
    </subcellularLocation>
</comment>
<gene>
    <name evidence="14" type="ORF">DCAR_0728937</name>
</gene>
<dbReference type="Gene3D" id="3.80.10.10">
    <property type="entry name" value="Ribonuclease Inhibitor"/>
    <property type="match status" value="4"/>
</dbReference>
<dbReference type="InterPro" id="IPR003591">
    <property type="entry name" value="Leu-rich_rpt_typical-subtyp"/>
</dbReference>
<keyword evidence="10" id="KW-0325">Glycoprotein</keyword>
<feature type="domain" description="Leucine-rich repeat-containing N-terminal plant-type" evidence="13">
    <location>
        <begin position="41"/>
        <end position="80"/>
    </location>
</feature>
<dbReference type="GO" id="GO:0005886">
    <property type="term" value="C:plasma membrane"/>
    <property type="evidence" value="ECO:0007669"/>
    <property type="project" value="UniProtKB-SubCell"/>
</dbReference>
<evidence type="ECO:0000256" key="10">
    <source>
        <dbReference type="ARBA" id="ARBA00023180"/>
    </source>
</evidence>
<dbReference type="PANTHER" id="PTHR48063">
    <property type="entry name" value="LRR RECEPTOR-LIKE KINASE"/>
    <property type="match status" value="1"/>
</dbReference>
<evidence type="ECO:0000256" key="4">
    <source>
        <dbReference type="ARBA" id="ARBA00022614"/>
    </source>
</evidence>
<keyword evidence="9 11" id="KW-0472">Membrane</keyword>
<evidence type="ECO:0000256" key="2">
    <source>
        <dbReference type="ARBA" id="ARBA00009592"/>
    </source>
</evidence>
<sequence length="1096" mass="122885">MKIVIYALHVLVAVCFLPCMETLSFESESLSKYDSHVRCIESERDALLVFRQSVANEYDQLQSWKKEENDCCEWKGVGCDNHTGHVTHLYLSSLIQPSYYLETTNARVSVSNLLLDLKYLNYLDLSSNIFVGIPKFIGSLTELVHLDLSDTCIGVSELSPWIGGSIPEQIGNLSKLQYLNLSNSCTGGPIPKFIGSLHSLKYLDLSNCGFDGVVPHELENLSNLQHLDLSWNYLTPNGNFSWLFNLTSLAHLALSGIDITPPGIWVSFIQRIPSISILRIEGCHLLSPSSTLSNFSSSISALYHRDNLINSSIVYWLSHNTFSLEVLDLHDNMLEGAIPQSFAQLTALTDLNLGQNILSGPIANTLPLMTTLTKLDLSANQLTGDLPKSICNLSRLRSADFSSNNFTGNLEDLLSGHLSHLQELSLYKNQLTGSVPDITLLSSLRELDANSNQLNGYLPIVFKHHSVLQILDLSNNQLRGSLPNFTRFSSLWSLNLSDNQFSGGLPDFTGCSALQVLRLDKNQLTKWETRSTGLLSSLRELDLSMNSIHSTIFEVHLFNLSRLEYIRTSFNSLTFEFTSNWLPPFQLWELSVTSCKLGPKFPNWIRNQQHIVHLDISNSQISDNIPIWFGNLSSIMKLLNLSSNKIRGEFSFNFDQLEVIDLSFNYFNGALPPVFHAGCSKIILSQNKFSGTLQSFSVVEYYALSFLDLSHNKLFGALPDNWIHFELLAFLNLGYNNFSGRIPTSIGHLGSLQTLILRNNKLYGELPASLRNCRGLGFVDFGFNKLSGKVPSWIGKDHLKLYALILKSNRFYGSLPYEICHLHNLHFLDLSINRISGTIPPCFGNFTAMTRKGNEVGNHFYLTNSSVPSNDTDYYVDNVLARWKGQEFEYGRNFAYLKMIDLSTNELTGEIPTAITRLLDLKGLNLSVNRFNGELPQEIGQLKALECLDLSANKFSGEIPQSMSGLTFLGFLDLSNNNFSGKIPSGTQLQGFSISAYEGNTELCGKPLTITCPGDEPTDHIQPSFGENEDDGDDSDYQRWLYVSAVLGFSTTFWGIIGILVLNRRWRHAYFLFLDNLKERLIVAMAVRIARFQRKA</sequence>
<dbReference type="Pfam" id="PF00560">
    <property type="entry name" value="LRR_1"/>
    <property type="match status" value="11"/>
</dbReference>
<reference evidence="14" key="2">
    <citation type="submission" date="2022-03" db="EMBL/GenBank/DDBJ databases">
        <title>Draft title - Genomic analysis of global carrot germplasm unveils the trajectory of domestication and the origin of high carotenoid orange carrot.</title>
        <authorList>
            <person name="Iorizzo M."/>
            <person name="Ellison S."/>
            <person name="Senalik D."/>
            <person name="Macko-Podgorni A."/>
            <person name="Grzebelus D."/>
            <person name="Bostan H."/>
            <person name="Rolling W."/>
            <person name="Curaba J."/>
            <person name="Simon P."/>
        </authorList>
    </citation>
    <scope>NUCLEOTIDE SEQUENCE</scope>
    <source>
        <tissue evidence="14">Leaf</tissue>
    </source>
</reference>
<evidence type="ECO:0000256" key="11">
    <source>
        <dbReference type="SAM" id="Phobius"/>
    </source>
</evidence>
<keyword evidence="8 11" id="KW-1133">Transmembrane helix</keyword>
<feature type="signal peptide" evidence="12">
    <location>
        <begin position="1"/>
        <end position="22"/>
    </location>
</feature>
<evidence type="ECO:0000256" key="1">
    <source>
        <dbReference type="ARBA" id="ARBA00004251"/>
    </source>
</evidence>
<dbReference type="SUPFAM" id="SSF52058">
    <property type="entry name" value="L domain-like"/>
    <property type="match status" value="3"/>
</dbReference>
<reference evidence="14" key="1">
    <citation type="journal article" date="2016" name="Nat. Genet.">
        <title>A high-quality carrot genome assembly provides new insights into carotenoid accumulation and asterid genome evolution.</title>
        <authorList>
            <person name="Iorizzo M."/>
            <person name="Ellison S."/>
            <person name="Senalik D."/>
            <person name="Zeng P."/>
            <person name="Satapoomin P."/>
            <person name="Huang J."/>
            <person name="Bowman M."/>
            <person name="Iovene M."/>
            <person name="Sanseverino W."/>
            <person name="Cavagnaro P."/>
            <person name="Yildiz M."/>
            <person name="Macko-Podgorni A."/>
            <person name="Moranska E."/>
            <person name="Grzebelus E."/>
            <person name="Grzebelus D."/>
            <person name="Ashrafi H."/>
            <person name="Zheng Z."/>
            <person name="Cheng S."/>
            <person name="Spooner D."/>
            <person name="Van Deynze A."/>
            <person name="Simon P."/>
        </authorList>
    </citation>
    <scope>NUCLEOTIDE SEQUENCE</scope>
    <source>
        <tissue evidence="14">Leaf</tissue>
    </source>
</reference>
<evidence type="ECO:0000256" key="12">
    <source>
        <dbReference type="SAM" id="SignalP"/>
    </source>
</evidence>
<evidence type="ECO:0000256" key="8">
    <source>
        <dbReference type="ARBA" id="ARBA00022989"/>
    </source>
</evidence>
<protein>
    <recommendedName>
        <fullName evidence="13">Leucine-rich repeat-containing N-terminal plant-type domain-containing protein</fullName>
    </recommendedName>
</protein>
<dbReference type="GO" id="GO:0006952">
    <property type="term" value="P:defense response"/>
    <property type="evidence" value="ECO:0007669"/>
    <property type="project" value="UniProtKB-ARBA"/>
</dbReference>
<dbReference type="FunFam" id="3.80.10.10:FF:000095">
    <property type="entry name" value="LRR receptor-like serine/threonine-protein kinase GSO1"/>
    <property type="match status" value="1"/>
</dbReference>
<dbReference type="Pfam" id="PF08263">
    <property type="entry name" value="LRRNT_2"/>
    <property type="match status" value="1"/>
</dbReference>
<keyword evidence="4" id="KW-0433">Leucine-rich repeat</keyword>
<organism evidence="14 15">
    <name type="scientific">Daucus carota subsp. sativus</name>
    <name type="common">Carrot</name>
    <dbReference type="NCBI Taxonomy" id="79200"/>
    <lineage>
        <taxon>Eukaryota</taxon>
        <taxon>Viridiplantae</taxon>
        <taxon>Streptophyta</taxon>
        <taxon>Embryophyta</taxon>
        <taxon>Tracheophyta</taxon>
        <taxon>Spermatophyta</taxon>
        <taxon>Magnoliopsida</taxon>
        <taxon>eudicotyledons</taxon>
        <taxon>Gunneridae</taxon>
        <taxon>Pentapetalae</taxon>
        <taxon>asterids</taxon>
        <taxon>campanulids</taxon>
        <taxon>Apiales</taxon>
        <taxon>Apiaceae</taxon>
        <taxon>Apioideae</taxon>
        <taxon>Scandiceae</taxon>
        <taxon>Daucinae</taxon>
        <taxon>Daucus</taxon>
        <taxon>Daucus sect. Daucus</taxon>
    </lineage>
</organism>
<name>A0AAF0XJW6_DAUCS</name>
<dbReference type="PROSITE" id="PS51450">
    <property type="entry name" value="LRR"/>
    <property type="match status" value="1"/>
</dbReference>
<dbReference type="GO" id="GO:0051707">
    <property type="term" value="P:response to other organism"/>
    <property type="evidence" value="ECO:0007669"/>
    <property type="project" value="UniProtKB-ARBA"/>
</dbReference>
<proteinExistence type="inferred from homology"/>
<dbReference type="PRINTS" id="PR00019">
    <property type="entry name" value="LEURICHRPT"/>
</dbReference>
<feature type="chain" id="PRO_5041907469" description="Leucine-rich repeat-containing N-terminal plant-type domain-containing protein" evidence="12">
    <location>
        <begin position="23"/>
        <end position="1096"/>
    </location>
</feature>
<keyword evidence="6 12" id="KW-0732">Signal</keyword>
<dbReference type="FunFam" id="3.80.10.10:FF:000213">
    <property type="entry name" value="Tyrosine-sulfated glycopeptide receptor 1"/>
    <property type="match status" value="1"/>
</dbReference>
<evidence type="ECO:0000256" key="3">
    <source>
        <dbReference type="ARBA" id="ARBA00022475"/>
    </source>
</evidence>
<dbReference type="InterPro" id="IPR001611">
    <property type="entry name" value="Leu-rich_rpt"/>
</dbReference>
<evidence type="ECO:0000259" key="13">
    <source>
        <dbReference type="Pfam" id="PF08263"/>
    </source>
</evidence>
<feature type="transmembrane region" description="Helical" evidence="11">
    <location>
        <begin position="1040"/>
        <end position="1062"/>
    </location>
</feature>
<keyword evidence="5 11" id="KW-0812">Transmembrane</keyword>
<keyword evidence="7" id="KW-0677">Repeat</keyword>
<evidence type="ECO:0000256" key="7">
    <source>
        <dbReference type="ARBA" id="ARBA00022737"/>
    </source>
</evidence>
<dbReference type="SMART" id="SM00365">
    <property type="entry name" value="LRR_SD22"/>
    <property type="match status" value="7"/>
</dbReference>
<evidence type="ECO:0000256" key="5">
    <source>
        <dbReference type="ARBA" id="ARBA00022692"/>
    </source>
</evidence>
<accession>A0AAF0XJW6</accession>
<keyword evidence="3" id="KW-1003">Cell membrane</keyword>
<comment type="similarity">
    <text evidence="2">Belongs to the RLP family.</text>
</comment>
<keyword evidence="15" id="KW-1185">Reference proteome</keyword>
<dbReference type="PANTHER" id="PTHR48063:SF101">
    <property type="entry name" value="LRR RECEPTOR-LIKE SERINE_THREONINE-PROTEIN KINASE FLS2"/>
    <property type="match status" value="1"/>
</dbReference>
<dbReference type="InterPro" id="IPR013210">
    <property type="entry name" value="LRR_N_plant-typ"/>
</dbReference>
<dbReference type="InterPro" id="IPR032675">
    <property type="entry name" value="LRR_dom_sf"/>
</dbReference>
<evidence type="ECO:0000313" key="14">
    <source>
        <dbReference type="EMBL" id="WOH09480.1"/>
    </source>
</evidence>
<dbReference type="SMART" id="SM00369">
    <property type="entry name" value="LRR_TYP"/>
    <property type="match status" value="11"/>
</dbReference>
<evidence type="ECO:0000256" key="9">
    <source>
        <dbReference type="ARBA" id="ARBA00023136"/>
    </source>
</evidence>
<dbReference type="AlphaFoldDB" id="A0AAF0XJW6"/>
<dbReference type="Proteomes" id="UP000077755">
    <property type="component" value="Chromosome 7"/>
</dbReference>
<dbReference type="EMBL" id="CP093349">
    <property type="protein sequence ID" value="WOH09480.1"/>
    <property type="molecule type" value="Genomic_DNA"/>
</dbReference>
<evidence type="ECO:0000256" key="6">
    <source>
        <dbReference type="ARBA" id="ARBA00022729"/>
    </source>
</evidence>
<evidence type="ECO:0000313" key="15">
    <source>
        <dbReference type="Proteomes" id="UP000077755"/>
    </source>
</evidence>
<dbReference type="InterPro" id="IPR046956">
    <property type="entry name" value="RLP23-like"/>
</dbReference>